<evidence type="ECO:0000313" key="3">
    <source>
        <dbReference type="EMBL" id="EQC28804.1"/>
    </source>
</evidence>
<feature type="region of interest" description="Disordered" evidence="2">
    <location>
        <begin position="32"/>
        <end position="66"/>
    </location>
</feature>
<proteinExistence type="predicted"/>
<sequence length="407" mass="46573">MDPAQLERLLHDDVDDASLEMLRNMMLMTVPTTPAPAMTGSSDSSSPSPAAKAKAKPKRTRKRESHELAYLRDKVVDYTSQLEALQRRKDRAAEEASPWETVSRRQASERYVVEQENAKLKQALEHQRDIAQTLLEIVTKRPRLMEMPHVADTKIHRLVVEPAGERRATANAIVQADYARLESIFLTRKLHETTEMVQNTSIAYDETVGTIRMDCTMCETHNVGYERCGEAIWQLYNNLVPIEVKDTYFTMLEDWDADTSYGRLVMTTRGTEVQCLIVQKRFIESNRIVICSSTIAEDEKYPYHNDAYILHESTWLAIEKMDENTARVKFCSRGAVPCAEKARHPTLFESTKATSTDKQLLPHYVALAEFMLSCYQAHFDAIKQALETMLQPYIDANNRPKDSVFEI</sequence>
<dbReference type="VEuPathDB" id="FungiDB:SDRG_13485"/>
<feature type="compositionally biased region" description="Basic residues" evidence="2">
    <location>
        <begin position="53"/>
        <end position="63"/>
    </location>
</feature>
<dbReference type="Proteomes" id="UP000030762">
    <property type="component" value="Unassembled WGS sequence"/>
</dbReference>
<dbReference type="InParanoid" id="T0PTG0"/>
<feature type="compositionally biased region" description="Low complexity" evidence="2">
    <location>
        <begin position="32"/>
        <end position="52"/>
    </location>
</feature>
<evidence type="ECO:0000256" key="1">
    <source>
        <dbReference type="SAM" id="Coils"/>
    </source>
</evidence>
<evidence type="ECO:0000313" key="4">
    <source>
        <dbReference type="Proteomes" id="UP000030762"/>
    </source>
</evidence>
<dbReference type="OMA" id="HETTEMV"/>
<dbReference type="GeneID" id="19954212"/>
<gene>
    <name evidence="3" type="ORF">SDRG_13485</name>
</gene>
<dbReference type="RefSeq" id="XP_008617799.1">
    <property type="nucleotide sequence ID" value="XM_008619577.1"/>
</dbReference>
<reference evidence="3 4" key="1">
    <citation type="submission" date="2012-04" db="EMBL/GenBank/DDBJ databases">
        <title>The Genome Sequence of Saprolegnia declina VS20.</title>
        <authorList>
            <consortium name="The Broad Institute Genome Sequencing Platform"/>
            <person name="Russ C."/>
            <person name="Nusbaum C."/>
            <person name="Tyler B."/>
            <person name="van West P."/>
            <person name="Dieguez-Uribeondo J."/>
            <person name="de Bruijn I."/>
            <person name="Tripathy S."/>
            <person name="Jiang R."/>
            <person name="Young S.K."/>
            <person name="Zeng Q."/>
            <person name="Gargeya S."/>
            <person name="Fitzgerald M."/>
            <person name="Haas B."/>
            <person name="Abouelleil A."/>
            <person name="Alvarado L."/>
            <person name="Arachchi H.M."/>
            <person name="Berlin A."/>
            <person name="Chapman S.B."/>
            <person name="Goldberg J."/>
            <person name="Griggs A."/>
            <person name="Gujja S."/>
            <person name="Hansen M."/>
            <person name="Howarth C."/>
            <person name="Imamovic A."/>
            <person name="Larimer J."/>
            <person name="McCowen C."/>
            <person name="Montmayeur A."/>
            <person name="Murphy C."/>
            <person name="Neiman D."/>
            <person name="Pearson M."/>
            <person name="Priest M."/>
            <person name="Roberts A."/>
            <person name="Saif S."/>
            <person name="Shea T."/>
            <person name="Sisk P."/>
            <person name="Sykes S."/>
            <person name="Wortman J."/>
            <person name="Nusbaum C."/>
            <person name="Birren B."/>
        </authorList>
    </citation>
    <scope>NUCLEOTIDE SEQUENCE [LARGE SCALE GENOMIC DNA]</scope>
    <source>
        <strain evidence="3 4">VS20</strain>
    </source>
</reference>
<keyword evidence="4" id="KW-1185">Reference proteome</keyword>
<organism evidence="3 4">
    <name type="scientific">Saprolegnia diclina (strain VS20)</name>
    <dbReference type="NCBI Taxonomy" id="1156394"/>
    <lineage>
        <taxon>Eukaryota</taxon>
        <taxon>Sar</taxon>
        <taxon>Stramenopiles</taxon>
        <taxon>Oomycota</taxon>
        <taxon>Saprolegniomycetes</taxon>
        <taxon>Saprolegniales</taxon>
        <taxon>Saprolegniaceae</taxon>
        <taxon>Saprolegnia</taxon>
    </lineage>
</organism>
<dbReference type="EMBL" id="JH767191">
    <property type="protein sequence ID" value="EQC28804.1"/>
    <property type="molecule type" value="Genomic_DNA"/>
</dbReference>
<dbReference type="AlphaFoldDB" id="T0PTG0"/>
<evidence type="ECO:0008006" key="5">
    <source>
        <dbReference type="Google" id="ProtNLM"/>
    </source>
</evidence>
<dbReference type="STRING" id="1156394.T0PTG0"/>
<dbReference type="OrthoDB" id="77763at2759"/>
<protein>
    <recommendedName>
        <fullName evidence="5">START domain-containing protein</fullName>
    </recommendedName>
</protein>
<evidence type="ECO:0000256" key="2">
    <source>
        <dbReference type="SAM" id="MobiDB-lite"/>
    </source>
</evidence>
<accession>T0PTG0</accession>
<keyword evidence="1" id="KW-0175">Coiled coil</keyword>
<feature type="coiled-coil region" evidence="1">
    <location>
        <begin position="68"/>
        <end position="95"/>
    </location>
</feature>
<name>T0PTG0_SAPDV</name>